<comment type="caution">
    <text evidence="1">The sequence shown here is derived from an EMBL/GenBank/DDBJ whole genome shotgun (WGS) entry which is preliminary data.</text>
</comment>
<organism evidence="1 2">
    <name type="scientific">Helicobacter pylori Hp P-15</name>
    <dbReference type="NCBI Taxonomy" id="992080"/>
    <lineage>
        <taxon>Bacteria</taxon>
        <taxon>Pseudomonadati</taxon>
        <taxon>Campylobacterota</taxon>
        <taxon>Epsilonproteobacteria</taxon>
        <taxon>Campylobacterales</taxon>
        <taxon>Helicobacteraceae</taxon>
        <taxon>Helicobacter</taxon>
    </lineage>
</organism>
<dbReference type="EMBL" id="AKPP01000001">
    <property type="protein sequence ID" value="EJC09230.1"/>
    <property type="molecule type" value="Genomic_DNA"/>
</dbReference>
<dbReference type="AlphaFoldDB" id="I9X0G2"/>
<dbReference type="Proteomes" id="UP000005838">
    <property type="component" value="Unassembled WGS sequence"/>
</dbReference>
<reference evidence="1 2" key="1">
    <citation type="journal article" date="2013" name="Pathog. Dis.">
        <title>Genome sequences of 65 Helicobacter pylori strains isolated from asymptomatic individuals and patients with gastric cancer, peptic ulcer disease, or gastritis.</title>
        <authorList>
            <person name="Blanchard T.G."/>
            <person name="Czinn S.J."/>
            <person name="Correa P."/>
            <person name="Nakazawa T."/>
            <person name="Keelan M."/>
            <person name="Morningstar L."/>
            <person name="Santana-Cruz I."/>
            <person name="Maroo A."/>
            <person name="McCracken C."/>
            <person name="Shefchek K."/>
            <person name="Daugherty S."/>
            <person name="Song Y."/>
            <person name="Fraser C.M."/>
            <person name="Fricke W.F."/>
        </authorList>
    </citation>
    <scope>NUCLEOTIDE SEQUENCE [LARGE SCALE GENOMIC DNA]</scope>
    <source>
        <strain evidence="1 2">Hp P-15</strain>
    </source>
</reference>
<evidence type="ECO:0000313" key="2">
    <source>
        <dbReference type="Proteomes" id="UP000005838"/>
    </source>
</evidence>
<proteinExistence type="predicted"/>
<sequence length="46" mass="5012">MKTILLRGIGGYFDTPLTPKTNTPPKNAFKNPTKAFCQTSAKNSVL</sequence>
<protein>
    <submittedName>
        <fullName evidence="1">Uncharacterized protein</fullName>
    </submittedName>
</protein>
<dbReference type="PATRIC" id="fig|992080.3.peg.296"/>
<accession>I9X0G2</accession>
<name>I9X0G2_HELPX</name>
<gene>
    <name evidence="1" type="ORF">HPHPP15_0303</name>
</gene>
<evidence type="ECO:0000313" key="1">
    <source>
        <dbReference type="EMBL" id="EJC09230.1"/>
    </source>
</evidence>